<dbReference type="AlphaFoldDB" id="A0AAJ1UBP7"/>
<dbReference type="InterPro" id="IPR012349">
    <property type="entry name" value="Split_barrel_FMN-bd"/>
</dbReference>
<accession>A0AAJ1UBP7</accession>
<dbReference type="Gene3D" id="2.30.110.10">
    <property type="entry name" value="Electron Transport, Fmn-binding Protein, Chain A"/>
    <property type="match status" value="1"/>
</dbReference>
<gene>
    <name evidence="2" type="ORF">NOI20_05860</name>
</gene>
<dbReference type="InterPro" id="IPR011576">
    <property type="entry name" value="Pyridox_Oxase_N"/>
</dbReference>
<dbReference type="PIRSF" id="PIRSF004633">
    <property type="entry name" value="UCP_PLP_oxd"/>
    <property type="match status" value="1"/>
</dbReference>
<dbReference type="SUPFAM" id="SSF50475">
    <property type="entry name" value="FMN-binding split barrel"/>
    <property type="match status" value="1"/>
</dbReference>
<dbReference type="RefSeq" id="WP_317625209.1">
    <property type="nucleotide sequence ID" value="NZ_JANFFA010000001.1"/>
</dbReference>
<dbReference type="EMBL" id="JANFFA010000001">
    <property type="protein sequence ID" value="MDQ2093626.1"/>
    <property type="molecule type" value="Genomic_DNA"/>
</dbReference>
<evidence type="ECO:0000313" key="2">
    <source>
        <dbReference type="EMBL" id="MDQ2093626.1"/>
    </source>
</evidence>
<evidence type="ECO:0000313" key="3">
    <source>
        <dbReference type="Proteomes" id="UP001227162"/>
    </source>
</evidence>
<organism evidence="2 3">
    <name type="scientific">Rhodalgimonas zhirmunskyi</name>
    <dbReference type="NCBI Taxonomy" id="2964767"/>
    <lineage>
        <taxon>Bacteria</taxon>
        <taxon>Pseudomonadati</taxon>
        <taxon>Pseudomonadota</taxon>
        <taxon>Alphaproteobacteria</taxon>
        <taxon>Rhodobacterales</taxon>
        <taxon>Roseobacteraceae</taxon>
        <taxon>Rhodalgimonas</taxon>
    </lineage>
</organism>
<reference evidence="2" key="1">
    <citation type="submission" date="2022-07" db="EMBL/GenBank/DDBJ databases">
        <authorList>
            <person name="Otstavnykh N."/>
            <person name="Isaeva M."/>
            <person name="Bystritskaya E."/>
        </authorList>
    </citation>
    <scope>NUCLEOTIDE SEQUENCE</scope>
    <source>
        <strain evidence="2">10Alg 79</strain>
    </source>
</reference>
<name>A0AAJ1UBP7_9RHOB</name>
<keyword evidence="3" id="KW-1185">Reference proteome</keyword>
<feature type="domain" description="Pyridoxamine 5'-phosphate oxidase N-terminal" evidence="1">
    <location>
        <begin position="18"/>
        <end position="142"/>
    </location>
</feature>
<proteinExistence type="predicted"/>
<dbReference type="Pfam" id="PF01243">
    <property type="entry name" value="PNPOx_N"/>
    <property type="match status" value="1"/>
</dbReference>
<dbReference type="Proteomes" id="UP001227162">
    <property type="component" value="Unassembled WGS sequence"/>
</dbReference>
<comment type="caution">
    <text evidence="2">The sequence shown here is derived from an EMBL/GenBank/DDBJ whole genome shotgun (WGS) entry which is preliminary data.</text>
</comment>
<dbReference type="InterPro" id="IPR014419">
    <property type="entry name" value="HutZ"/>
</dbReference>
<protein>
    <submittedName>
        <fullName evidence="2">Pyridoxamine 5'-phosphate oxidase family protein</fullName>
    </submittedName>
</protein>
<reference evidence="2" key="2">
    <citation type="submission" date="2023-04" db="EMBL/GenBank/DDBJ databases">
        <title>'Rhodoalgimonas zhirmunskyi' gen. nov., isolated from a red alga.</title>
        <authorList>
            <person name="Nedashkovskaya O.I."/>
            <person name="Otstavnykh N.Y."/>
            <person name="Bystritskaya E.P."/>
            <person name="Balabanova L.A."/>
            <person name="Isaeva M.P."/>
        </authorList>
    </citation>
    <scope>NUCLEOTIDE SEQUENCE</scope>
    <source>
        <strain evidence="2">10Alg 79</strain>
    </source>
</reference>
<sequence>MPKPDTFQQPDDAARALIRALIDGASEAALATLRPETQTPSVTRIAIATGPDGAPMSMVSSLAHHTAALEANPACALLIAAPEDKGDAMNHARLTLHCTARLIPNYAPERADLRAHFLEQRPKSKLYVDFPDFRFLTFEIENGLLNGGFGKAYILTPSDILRP</sequence>
<evidence type="ECO:0000259" key="1">
    <source>
        <dbReference type="Pfam" id="PF01243"/>
    </source>
</evidence>